<evidence type="ECO:0000259" key="2">
    <source>
        <dbReference type="Pfam" id="PF07331"/>
    </source>
</evidence>
<organism evidence="3 4">
    <name type="scientific">Brevibacillus formosus</name>
    <dbReference type="NCBI Taxonomy" id="54913"/>
    <lineage>
        <taxon>Bacteria</taxon>
        <taxon>Bacillati</taxon>
        <taxon>Bacillota</taxon>
        <taxon>Bacilli</taxon>
        <taxon>Bacillales</taxon>
        <taxon>Paenibacillaceae</taxon>
        <taxon>Brevibacillus</taxon>
    </lineage>
</organism>
<sequence>MSKTFDRFASLIFLVLGVAFVVGSQNISASAYGSNVGPNIFPMGLGSLLILLSLRLFYETFKYKQEGKKEKEKLDYKRFLIILIAALFYVLLLEEIGYVISTFLFLLVGFQTMQKGKWLNSVLISGAFSFGVYLLYVEVLDGTLPGLPTWLGL</sequence>
<dbReference type="EMBL" id="CP018145">
    <property type="protein sequence ID" value="ASJ52270.1"/>
    <property type="molecule type" value="Genomic_DNA"/>
</dbReference>
<keyword evidence="1" id="KW-1133">Transmembrane helix</keyword>
<dbReference type="Proteomes" id="UP000197781">
    <property type="component" value="Chromosome"/>
</dbReference>
<keyword evidence="1" id="KW-0472">Membrane</keyword>
<dbReference type="KEGG" id="bfm:BP422_01190"/>
<gene>
    <name evidence="3" type="ORF">BP422_01190</name>
</gene>
<feature type="transmembrane region" description="Helical" evidence="1">
    <location>
        <begin position="118"/>
        <end position="137"/>
    </location>
</feature>
<protein>
    <submittedName>
        <fullName evidence="3">Transporter</fullName>
    </submittedName>
</protein>
<evidence type="ECO:0000313" key="4">
    <source>
        <dbReference type="Proteomes" id="UP000197781"/>
    </source>
</evidence>
<reference evidence="3 4" key="1">
    <citation type="submission" date="2016-11" db="EMBL/GenBank/DDBJ databases">
        <authorList>
            <person name="Jaros S."/>
            <person name="Januszkiewicz K."/>
            <person name="Wedrychowicz H."/>
        </authorList>
    </citation>
    <scope>NUCLEOTIDE SEQUENCE [LARGE SCALE GENOMIC DNA]</scope>
    <source>
        <strain evidence="3 4">NF2</strain>
    </source>
</reference>
<dbReference type="Pfam" id="PF07331">
    <property type="entry name" value="TctB"/>
    <property type="match status" value="1"/>
</dbReference>
<accession>A0A220MC42</accession>
<keyword evidence="1" id="KW-0812">Transmembrane</keyword>
<dbReference type="RefSeq" id="WP_088906192.1">
    <property type="nucleotide sequence ID" value="NZ_CP018145.1"/>
</dbReference>
<feature type="transmembrane region" description="Helical" evidence="1">
    <location>
        <begin position="79"/>
        <end position="106"/>
    </location>
</feature>
<dbReference type="AlphaFoldDB" id="A0A220MC42"/>
<feature type="transmembrane region" description="Helical" evidence="1">
    <location>
        <begin position="39"/>
        <end position="58"/>
    </location>
</feature>
<proteinExistence type="predicted"/>
<evidence type="ECO:0000256" key="1">
    <source>
        <dbReference type="SAM" id="Phobius"/>
    </source>
</evidence>
<feature type="domain" description="DUF1468" evidence="2">
    <location>
        <begin position="8"/>
        <end position="145"/>
    </location>
</feature>
<dbReference type="InterPro" id="IPR009936">
    <property type="entry name" value="DUF1468"/>
</dbReference>
<evidence type="ECO:0000313" key="3">
    <source>
        <dbReference type="EMBL" id="ASJ52270.1"/>
    </source>
</evidence>
<name>A0A220MC42_9BACL</name>